<dbReference type="EMBL" id="HACA01022741">
    <property type="protein sequence ID" value="CDW40102.1"/>
    <property type="molecule type" value="Transcribed_RNA"/>
</dbReference>
<organism evidence="1">
    <name type="scientific">Lepeophtheirus salmonis</name>
    <name type="common">Salmon louse</name>
    <name type="synonym">Caligus salmonis</name>
    <dbReference type="NCBI Taxonomy" id="72036"/>
    <lineage>
        <taxon>Eukaryota</taxon>
        <taxon>Metazoa</taxon>
        <taxon>Ecdysozoa</taxon>
        <taxon>Arthropoda</taxon>
        <taxon>Crustacea</taxon>
        <taxon>Multicrustacea</taxon>
        <taxon>Hexanauplia</taxon>
        <taxon>Copepoda</taxon>
        <taxon>Siphonostomatoida</taxon>
        <taxon>Caligidae</taxon>
        <taxon>Lepeophtheirus</taxon>
    </lineage>
</organism>
<reference evidence="1" key="1">
    <citation type="submission" date="2014-05" db="EMBL/GenBank/DDBJ databases">
        <authorList>
            <person name="Chronopoulou M."/>
        </authorList>
    </citation>
    <scope>NUCLEOTIDE SEQUENCE</scope>
    <source>
        <tissue evidence="1">Whole organism</tissue>
    </source>
</reference>
<proteinExistence type="predicted"/>
<evidence type="ECO:0000313" key="1">
    <source>
        <dbReference type="EMBL" id="CDW40102.1"/>
    </source>
</evidence>
<feature type="non-terminal residue" evidence="1">
    <location>
        <position position="1"/>
    </location>
</feature>
<protein>
    <submittedName>
        <fullName evidence="1">Uncharacterized protein</fullName>
    </submittedName>
</protein>
<sequence length="77" mass="9193">LYFWIEIDGICIYKFFVRVNTYTFGFPSHRPFDPLFTFCSRNLVSVYVPKSVDLIFFNRKMVHCGDVLPIKVRDSEF</sequence>
<accession>A0A0K2UQF5</accession>
<dbReference type="AlphaFoldDB" id="A0A0K2UQF5"/>
<name>A0A0K2UQF5_LEPSM</name>